<keyword evidence="2" id="KW-1185">Reference proteome</keyword>
<dbReference type="Proteomes" id="UP000009047">
    <property type="component" value="Chromosome"/>
</dbReference>
<dbReference type="STRING" id="644282.Deba_2562"/>
<dbReference type="EMBL" id="CP002085">
    <property type="protein sequence ID" value="ADK85917.1"/>
    <property type="molecule type" value="Genomic_DNA"/>
</dbReference>
<dbReference type="KEGG" id="dbr:Deba_2562"/>
<evidence type="ECO:0000313" key="2">
    <source>
        <dbReference type="Proteomes" id="UP000009047"/>
    </source>
</evidence>
<organism evidence="1 2">
    <name type="scientific">Desulfarculus baarsii (strain ATCC 33931 / DSM 2075 / LMG 7858 / VKM B-1802 / 2st14)</name>
    <dbReference type="NCBI Taxonomy" id="644282"/>
    <lineage>
        <taxon>Bacteria</taxon>
        <taxon>Pseudomonadati</taxon>
        <taxon>Thermodesulfobacteriota</taxon>
        <taxon>Desulfarculia</taxon>
        <taxon>Desulfarculales</taxon>
        <taxon>Desulfarculaceae</taxon>
        <taxon>Desulfarculus</taxon>
    </lineage>
</organism>
<reference evidence="1 2" key="1">
    <citation type="journal article" date="2010" name="Stand. Genomic Sci.">
        <title>Complete genome sequence of Desulfarculus baarsii type strain (2st14).</title>
        <authorList>
            <person name="Sun H."/>
            <person name="Spring S."/>
            <person name="Lapidus A."/>
            <person name="Davenport K."/>
            <person name="Del Rio T.G."/>
            <person name="Tice H."/>
            <person name="Nolan M."/>
            <person name="Copeland A."/>
            <person name="Cheng J.F."/>
            <person name="Lucas S."/>
            <person name="Tapia R."/>
            <person name="Goodwin L."/>
            <person name="Pitluck S."/>
            <person name="Ivanova N."/>
            <person name="Pagani I."/>
            <person name="Mavromatis K."/>
            <person name="Ovchinnikova G."/>
            <person name="Pati A."/>
            <person name="Chen A."/>
            <person name="Palaniappan K."/>
            <person name="Hauser L."/>
            <person name="Chang Y.J."/>
            <person name="Jeffries C.D."/>
            <person name="Detter J.C."/>
            <person name="Han C."/>
            <person name="Rohde M."/>
            <person name="Brambilla E."/>
            <person name="Goker M."/>
            <person name="Woyke T."/>
            <person name="Bristow J."/>
            <person name="Eisen J.A."/>
            <person name="Markowitz V."/>
            <person name="Hugenholtz P."/>
            <person name="Kyrpides N.C."/>
            <person name="Klenk H.P."/>
            <person name="Land M."/>
        </authorList>
    </citation>
    <scope>NUCLEOTIDE SEQUENCE [LARGE SCALE GENOMIC DNA]</scope>
    <source>
        <strain evidence="2">ATCC 33931 / DSM 2075 / LMG 7858 / VKM B-1802 / 2st14</strain>
    </source>
</reference>
<dbReference type="OrthoDB" id="287168at2"/>
<proteinExistence type="predicted"/>
<name>E1QK24_DESB2</name>
<gene>
    <name evidence="1" type="ordered locus">Deba_2562</name>
</gene>
<dbReference type="eggNOG" id="ENOG5034046">
    <property type="taxonomic scope" value="Bacteria"/>
</dbReference>
<dbReference type="HOGENOM" id="CLU_2408437_0_0_7"/>
<dbReference type="AlphaFoldDB" id="E1QK24"/>
<sequence>MIKFHFAEHVDMAGVEDSLLLAVLAAESIHGRTDIRLDACFQLKGRVCTIEDGKAVGRTIAQVFTGFLAREFGDDAFTVVRLAVGNIISEAA</sequence>
<accession>E1QK24</accession>
<protein>
    <submittedName>
        <fullName evidence="1">Uncharacterized protein</fullName>
    </submittedName>
</protein>
<dbReference type="RefSeq" id="WP_013259356.1">
    <property type="nucleotide sequence ID" value="NC_014365.1"/>
</dbReference>
<evidence type="ECO:0000313" key="1">
    <source>
        <dbReference type="EMBL" id="ADK85917.1"/>
    </source>
</evidence>